<evidence type="ECO:0000256" key="1">
    <source>
        <dbReference type="SAM" id="SignalP"/>
    </source>
</evidence>
<feature type="chain" id="PRO_5045460167" evidence="1">
    <location>
        <begin position="23"/>
        <end position="228"/>
    </location>
</feature>
<dbReference type="RefSeq" id="WP_050076871.1">
    <property type="nucleotide sequence ID" value="NZ_CABHYG010000002.1"/>
</dbReference>
<name>A0ABW9F2K8_9GAMM</name>
<reference evidence="2 3" key="1">
    <citation type="journal article" date="2024" name="Infect. Genet. Evol.">
        <title>Characteristics and comparative genome analysis of Yersinia enterocolitica and related species associated with human infections in Switzerland 2019-2023.</title>
        <authorList>
            <person name="Stevens M.J.A."/>
            <person name="Horlbog J.A."/>
            <person name="Diethelm A."/>
            <person name="Stephan R."/>
            <person name="Nuesch-Inderbinen M."/>
        </authorList>
    </citation>
    <scope>NUCLEOTIDE SEQUENCE [LARGE SCALE GENOMIC DNA]</scope>
    <source>
        <strain evidence="2 3">N20-0302</strain>
    </source>
</reference>
<gene>
    <name evidence="2" type="ORF">WFP14_17725</name>
</gene>
<dbReference type="Gene3D" id="2.60.40.10">
    <property type="entry name" value="Immunoglobulins"/>
    <property type="match status" value="1"/>
</dbReference>
<dbReference type="Proteomes" id="UP001629523">
    <property type="component" value="Unassembled WGS sequence"/>
</dbReference>
<dbReference type="EMBL" id="JBBEST010000011">
    <property type="protein sequence ID" value="MFM1348389.1"/>
    <property type="molecule type" value="Genomic_DNA"/>
</dbReference>
<keyword evidence="1" id="KW-0732">Signal</keyword>
<sequence length="228" mass="25359">MKYAYLFSIIALLVTPITTTFAQLVAIPTRTTVEALDQQRTVQVYNSGDKPLYLDITLQHINNPGVSPEQKTLISDIAQPEMIFNPNRITLGPKQKRDIKLLPLKAPTQETLYRLNINPVVDIKAVNNKEDDKKIHAPVTISIGYGILIHHVPSLAVQTRHWQHQCSPDGTITLNSIGTVHSKFNQLKSSDNPTLTDSLNLYPGTPATLSVKQLIGEADNETFTIRCD</sequence>
<comment type="caution">
    <text evidence="2">The sequence shown here is derived from an EMBL/GenBank/DDBJ whole genome shotgun (WGS) entry which is preliminary data.</text>
</comment>
<feature type="signal peptide" evidence="1">
    <location>
        <begin position="1"/>
        <end position="22"/>
    </location>
</feature>
<dbReference type="GeneID" id="93969094"/>
<evidence type="ECO:0000313" key="3">
    <source>
        <dbReference type="Proteomes" id="UP001629523"/>
    </source>
</evidence>
<dbReference type="InterPro" id="IPR008962">
    <property type="entry name" value="PapD-like_sf"/>
</dbReference>
<evidence type="ECO:0000313" key="2">
    <source>
        <dbReference type="EMBL" id="MFM1348389.1"/>
    </source>
</evidence>
<organism evidence="2 3">
    <name type="scientific">Yersinia proxima</name>
    <dbReference type="NCBI Taxonomy" id="2890316"/>
    <lineage>
        <taxon>Bacteria</taxon>
        <taxon>Pseudomonadati</taxon>
        <taxon>Pseudomonadota</taxon>
        <taxon>Gammaproteobacteria</taxon>
        <taxon>Enterobacterales</taxon>
        <taxon>Yersiniaceae</taxon>
        <taxon>Yersinia</taxon>
    </lineage>
</organism>
<keyword evidence="3" id="KW-1185">Reference proteome</keyword>
<proteinExistence type="predicted"/>
<dbReference type="InterPro" id="IPR013783">
    <property type="entry name" value="Ig-like_fold"/>
</dbReference>
<accession>A0ABW9F2K8</accession>
<dbReference type="SUPFAM" id="SSF49354">
    <property type="entry name" value="PapD-like"/>
    <property type="match status" value="1"/>
</dbReference>
<protein>
    <submittedName>
        <fullName evidence="2">Fimbria/pilus periplasmic chaperone</fullName>
    </submittedName>
</protein>